<dbReference type="PANTHER" id="PTHR12121">
    <property type="entry name" value="CARBON CATABOLITE REPRESSOR PROTEIN 4"/>
    <property type="match status" value="1"/>
</dbReference>
<feature type="domain" description="Endonuclease/exonuclease/phosphatase" evidence="2">
    <location>
        <begin position="38"/>
        <end position="288"/>
    </location>
</feature>
<protein>
    <submittedName>
        <fullName evidence="3">Endonuclease/exonuclease/phosphatase family protein</fullName>
    </submittedName>
</protein>
<dbReference type="Pfam" id="PF03372">
    <property type="entry name" value="Exo_endo_phos"/>
    <property type="match status" value="1"/>
</dbReference>
<evidence type="ECO:0000313" key="4">
    <source>
        <dbReference type="Proteomes" id="UP000011083"/>
    </source>
</evidence>
<dbReference type="GO" id="GO:0000175">
    <property type="term" value="F:3'-5'-RNA exonuclease activity"/>
    <property type="evidence" value="ECO:0007669"/>
    <property type="project" value="TreeGrafter"/>
</dbReference>
<evidence type="ECO:0000259" key="2">
    <source>
        <dbReference type="Pfam" id="PF03372"/>
    </source>
</evidence>
<dbReference type="Gene3D" id="3.60.10.10">
    <property type="entry name" value="Endonuclease/exonuclease/phosphatase"/>
    <property type="match status" value="1"/>
</dbReference>
<dbReference type="GO" id="GO:0004519">
    <property type="term" value="F:endonuclease activity"/>
    <property type="evidence" value="ECO:0007669"/>
    <property type="project" value="UniProtKB-KW"/>
</dbReference>
<feature type="compositionally biased region" description="Basic and acidic residues" evidence="1">
    <location>
        <begin position="292"/>
        <end position="312"/>
    </location>
</feature>
<keyword evidence="3" id="KW-0378">Hydrolase</keyword>
<gene>
    <name evidence="3" type="ORF">ACA1_201500</name>
</gene>
<proteinExistence type="predicted"/>
<dbReference type="KEGG" id="acan:ACA1_201500"/>
<reference evidence="3 4" key="1">
    <citation type="journal article" date="2013" name="Genome Biol.">
        <title>Genome of Acanthamoeba castellanii highlights extensive lateral gene transfer and early evolution of tyrosine kinase signaling.</title>
        <authorList>
            <person name="Clarke M."/>
            <person name="Lohan A.J."/>
            <person name="Liu B."/>
            <person name="Lagkouvardos I."/>
            <person name="Roy S."/>
            <person name="Zafar N."/>
            <person name="Bertelli C."/>
            <person name="Schilde C."/>
            <person name="Kianianmomeni A."/>
            <person name="Burglin T.R."/>
            <person name="Frech C."/>
            <person name="Turcotte B."/>
            <person name="Kopec K.O."/>
            <person name="Synnott J.M."/>
            <person name="Choo C."/>
            <person name="Paponov I."/>
            <person name="Finkler A."/>
            <person name="Soon Heng Tan C."/>
            <person name="Hutchins A.P."/>
            <person name="Weinmeier T."/>
            <person name="Rattei T."/>
            <person name="Chu J.S."/>
            <person name="Gimenez G."/>
            <person name="Irimia M."/>
            <person name="Rigden D.J."/>
            <person name="Fitzpatrick D.A."/>
            <person name="Lorenzo-Morales J."/>
            <person name="Bateman A."/>
            <person name="Chiu C.H."/>
            <person name="Tang P."/>
            <person name="Hegemann P."/>
            <person name="Fromm H."/>
            <person name="Raoult D."/>
            <person name="Greub G."/>
            <person name="Miranda-Saavedra D."/>
            <person name="Chen N."/>
            <person name="Nash P."/>
            <person name="Ginger M.L."/>
            <person name="Horn M."/>
            <person name="Schaap P."/>
            <person name="Caler L."/>
            <person name="Loftus B."/>
        </authorList>
    </citation>
    <scope>NUCLEOTIDE SEQUENCE [LARGE SCALE GENOMIC DNA]</scope>
    <source>
        <strain evidence="3 4">Neff</strain>
    </source>
</reference>
<organism evidence="3 4">
    <name type="scientific">Acanthamoeba castellanii (strain ATCC 30010 / Neff)</name>
    <dbReference type="NCBI Taxonomy" id="1257118"/>
    <lineage>
        <taxon>Eukaryota</taxon>
        <taxon>Amoebozoa</taxon>
        <taxon>Discosea</taxon>
        <taxon>Longamoebia</taxon>
        <taxon>Centramoebida</taxon>
        <taxon>Acanthamoebidae</taxon>
        <taxon>Acanthamoeba</taxon>
    </lineage>
</organism>
<dbReference type="AlphaFoldDB" id="L8H3H0"/>
<dbReference type="PANTHER" id="PTHR12121:SF36">
    <property type="entry name" value="ENDONUCLEASE_EXONUCLEASE_PHOSPHATASE DOMAIN-CONTAINING PROTEIN"/>
    <property type="match status" value="1"/>
</dbReference>
<evidence type="ECO:0000313" key="3">
    <source>
        <dbReference type="EMBL" id="ELR19782.1"/>
    </source>
</evidence>
<keyword evidence="4" id="KW-1185">Reference proteome</keyword>
<feature type="compositionally biased region" description="Acidic residues" evidence="1">
    <location>
        <begin position="387"/>
        <end position="404"/>
    </location>
</feature>
<feature type="region of interest" description="Disordered" evidence="1">
    <location>
        <begin position="383"/>
        <end position="404"/>
    </location>
</feature>
<dbReference type="GeneID" id="14920613"/>
<accession>L8H3H0</accession>
<dbReference type="SUPFAM" id="SSF56219">
    <property type="entry name" value="DNase I-like"/>
    <property type="match status" value="1"/>
</dbReference>
<feature type="region of interest" description="Disordered" evidence="1">
    <location>
        <begin position="292"/>
        <end position="315"/>
    </location>
</feature>
<dbReference type="Proteomes" id="UP000011083">
    <property type="component" value="Unassembled WGS sequence"/>
</dbReference>
<dbReference type="InterPro" id="IPR050410">
    <property type="entry name" value="CCR4/nocturin_mRNA_transcr"/>
</dbReference>
<dbReference type="InterPro" id="IPR005135">
    <property type="entry name" value="Endo/exonuclease/phosphatase"/>
</dbReference>
<dbReference type="VEuPathDB" id="AmoebaDB:ACA1_201500"/>
<evidence type="ECO:0000256" key="1">
    <source>
        <dbReference type="SAM" id="MobiDB-lite"/>
    </source>
</evidence>
<keyword evidence="3" id="KW-0269">Exonuclease</keyword>
<dbReference type="EMBL" id="KB007932">
    <property type="protein sequence ID" value="ELR19782.1"/>
    <property type="molecule type" value="Genomic_DNA"/>
</dbReference>
<dbReference type="CDD" id="cd09083">
    <property type="entry name" value="EEP-1"/>
    <property type="match status" value="1"/>
</dbReference>
<sequence length="415" mass="47127">MEDEALAQLRRVQRGLHRDESFGDDLGWRGPPTNLTVMSYNLRASHIDKEVNTWWHHRREVLAGTVLKYQPAVIGTQEGLRDQLLDLLSLLPPSWRLFGCSRRGESEDDEHSALIYNTDEVEFRKGGDFWLSPTPDVPGSSAWGSCFPRMATWALSTGHLFYIVNTHMDHVSEQARVEGAKVLLKTIEKLRRKNRAVIVTGDFNAAPGQGSYEVLRDGGFEDAWSKCNEMDTILHRTHTTFHHYMGTKLETWYCSMALYAGFRWHAGRFPHFGRYHVDWILYMNDQPRENSDEREIADRCRAEGKREKKSDDQGDTAAAAIVVDCDVEGKRRPEDAVEQPPATTVEPLCAMVCTDATAEGQYPSDHYALLAVFRLAYRPAKGLPEAYDAEEEDEVGERDDDDGDEAEVATIAEFR</sequence>
<keyword evidence="3" id="KW-0540">Nuclease</keyword>
<keyword evidence="3" id="KW-0255">Endonuclease</keyword>
<dbReference type="InterPro" id="IPR036691">
    <property type="entry name" value="Endo/exonu/phosph_ase_sf"/>
</dbReference>
<dbReference type="RefSeq" id="XP_004341877.1">
    <property type="nucleotide sequence ID" value="XM_004341829.1"/>
</dbReference>
<name>L8H3H0_ACACF</name>
<dbReference type="OrthoDB" id="15150at2759"/>